<accession>A0A8S4NPU3</accession>
<proteinExistence type="predicted"/>
<sequence length="112" mass="11987">AVEVTSVVPSCYVSQSDWKTGLTIAPTGSDTSGSSAASISIVSVVSVFMSLPSEDVLILQILMQSLRKQPQQQSKIIAKTAQDIGMAIPSPYQNCFESVIDVVLRLEPDMIL</sequence>
<keyword evidence="2" id="KW-1185">Reference proteome</keyword>
<evidence type="ECO:0000313" key="2">
    <source>
        <dbReference type="Proteomes" id="UP000749559"/>
    </source>
</evidence>
<reference evidence="1" key="1">
    <citation type="submission" date="2022-03" db="EMBL/GenBank/DDBJ databases">
        <authorList>
            <person name="Martin C."/>
        </authorList>
    </citation>
    <scope>NUCLEOTIDE SEQUENCE</scope>
</reference>
<feature type="non-terminal residue" evidence="1">
    <location>
        <position position="1"/>
    </location>
</feature>
<name>A0A8S4NPU3_OWEFU</name>
<protein>
    <submittedName>
        <fullName evidence="1">Uncharacterized protein</fullName>
    </submittedName>
</protein>
<dbReference type="Proteomes" id="UP000749559">
    <property type="component" value="Unassembled WGS sequence"/>
</dbReference>
<evidence type="ECO:0000313" key="1">
    <source>
        <dbReference type="EMBL" id="CAH1783370.1"/>
    </source>
</evidence>
<dbReference type="AlphaFoldDB" id="A0A8S4NPU3"/>
<gene>
    <name evidence="1" type="ORF">OFUS_LOCUS9717</name>
</gene>
<dbReference type="EMBL" id="CAIIXF020000005">
    <property type="protein sequence ID" value="CAH1783370.1"/>
    <property type="molecule type" value="Genomic_DNA"/>
</dbReference>
<comment type="caution">
    <text evidence="1">The sequence shown here is derived from an EMBL/GenBank/DDBJ whole genome shotgun (WGS) entry which is preliminary data.</text>
</comment>
<organism evidence="1 2">
    <name type="scientific">Owenia fusiformis</name>
    <name type="common">Polychaete worm</name>
    <dbReference type="NCBI Taxonomy" id="6347"/>
    <lineage>
        <taxon>Eukaryota</taxon>
        <taxon>Metazoa</taxon>
        <taxon>Spiralia</taxon>
        <taxon>Lophotrochozoa</taxon>
        <taxon>Annelida</taxon>
        <taxon>Polychaeta</taxon>
        <taxon>Sedentaria</taxon>
        <taxon>Canalipalpata</taxon>
        <taxon>Sabellida</taxon>
        <taxon>Oweniida</taxon>
        <taxon>Oweniidae</taxon>
        <taxon>Owenia</taxon>
    </lineage>
</organism>